<dbReference type="InterPro" id="IPR038765">
    <property type="entry name" value="Papain-like_cys_pep_sf"/>
</dbReference>
<dbReference type="InterPro" id="IPR050185">
    <property type="entry name" value="Ub_carboxyl-term_hydrolase"/>
</dbReference>
<feature type="region of interest" description="Disordered" evidence="8">
    <location>
        <begin position="895"/>
        <end position="924"/>
    </location>
</feature>
<dbReference type="InterPro" id="IPR028889">
    <property type="entry name" value="USP"/>
</dbReference>
<comment type="caution">
    <text evidence="11">The sequence shown here is derived from an EMBL/GenBank/DDBJ whole genome shotgun (WGS) entry which is preliminary data.</text>
</comment>
<dbReference type="GeneID" id="42004310"/>
<feature type="domain" description="USP" evidence="9">
    <location>
        <begin position="445"/>
        <end position="1345"/>
    </location>
</feature>
<feature type="compositionally biased region" description="Polar residues" evidence="8">
    <location>
        <begin position="895"/>
        <end position="909"/>
    </location>
</feature>
<feature type="region of interest" description="Disordered" evidence="8">
    <location>
        <begin position="1"/>
        <end position="52"/>
    </location>
</feature>
<evidence type="ECO:0000256" key="2">
    <source>
        <dbReference type="ARBA" id="ARBA00009085"/>
    </source>
</evidence>
<dbReference type="InterPro" id="IPR035927">
    <property type="entry name" value="DUSP-like_sf"/>
</dbReference>
<dbReference type="EMBL" id="QEAO01000015">
    <property type="protein sequence ID" value="TPX34231.1"/>
    <property type="molecule type" value="Genomic_DNA"/>
</dbReference>
<keyword evidence="12" id="KW-1185">Reference proteome</keyword>
<dbReference type="SUPFAM" id="SSF54001">
    <property type="entry name" value="Cysteine proteinases"/>
    <property type="match status" value="1"/>
</dbReference>
<accession>A0A507C437</accession>
<feature type="region of interest" description="Disordered" evidence="8">
    <location>
        <begin position="982"/>
        <end position="1020"/>
    </location>
</feature>
<dbReference type="Pfam" id="PF00443">
    <property type="entry name" value="UCH"/>
    <property type="match status" value="1"/>
</dbReference>
<feature type="compositionally biased region" description="Low complexity" evidence="8">
    <location>
        <begin position="1410"/>
        <end position="1425"/>
    </location>
</feature>
<evidence type="ECO:0000256" key="7">
    <source>
        <dbReference type="ARBA" id="ARBA00022807"/>
    </source>
</evidence>
<keyword evidence="4" id="KW-0645">Protease</keyword>
<evidence type="ECO:0000259" key="10">
    <source>
        <dbReference type="PROSITE" id="PS51283"/>
    </source>
</evidence>
<dbReference type="Pfam" id="PF06337">
    <property type="entry name" value="DUSP"/>
    <property type="match status" value="1"/>
</dbReference>
<keyword evidence="6" id="KW-0378">Hydrolase</keyword>
<dbReference type="Gene3D" id="3.90.70.10">
    <property type="entry name" value="Cysteine proteinases"/>
    <property type="match status" value="2"/>
</dbReference>
<dbReference type="InterPro" id="IPR018200">
    <property type="entry name" value="USP_CS"/>
</dbReference>
<evidence type="ECO:0000259" key="9">
    <source>
        <dbReference type="PROSITE" id="PS50235"/>
    </source>
</evidence>
<feature type="compositionally biased region" description="Polar residues" evidence="8">
    <location>
        <begin position="1456"/>
        <end position="1471"/>
    </location>
</feature>
<dbReference type="GO" id="GO:0016579">
    <property type="term" value="P:protein deubiquitination"/>
    <property type="evidence" value="ECO:0007669"/>
    <property type="project" value="InterPro"/>
</dbReference>
<dbReference type="SUPFAM" id="SSF143791">
    <property type="entry name" value="DUSP-like"/>
    <property type="match status" value="1"/>
</dbReference>
<evidence type="ECO:0000313" key="12">
    <source>
        <dbReference type="Proteomes" id="UP000319731"/>
    </source>
</evidence>
<dbReference type="PROSITE" id="PS51283">
    <property type="entry name" value="DUSP"/>
    <property type="match status" value="1"/>
</dbReference>
<dbReference type="PROSITE" id="PS50235">
    <property type="entry name" value="USP_3"/>
    <property type="match status" value="1"/>
</dbReference>
<feature type="compositionally biased region" description="Low complexity" evidence="8">
    <location>
        <begin position="1"/>
        <end position="24"/>
    </location>
</feature>
<dbReference type="PANTHER" id="PTHR21646">
    <property type="entry name" value="UBIQUITIN CARBOXYL-TERMINAL HYDROLASE"/>
    <property type="match status" value="1"/>
</dbReference>
<gene>
    <name evidence="11" type="ORF">SmJEL517_g03085</name>
</gene>
<name>A0A507C437_9FUNG</name>
<reference evidence="11 12" key="1">
    <citation type="journal article" date="2019" name="Sci. Rep.">
        <title>Comparative genomics of chytrid fungi reveal insights into the obligate biotrophic and pathogenic lifestyle of Synchytrium endobioticum.</title>
        <authorList>
            <person name="van de Vossenberg B.T.L.H."/>
            <person name="Warris S."/>
            <person name="Nguyen H.D.T."/>
            <person name="van Gent-Pelzer M.P.E."/>
            <person name="Joly D.L."/>
            <person name="van de Geest H.C."/>
            <person name="Bonants P.J.M."/>
            <person name="Smith D.S."/>
            <person name="Levesque C.A."/>
            <person name="van der Lee T.A.J."/>
        </authorList>
    </citation>
    <scope>NUCLEOTIDE SEQUENCE [LARGE SCALE GENOMIC DNA]</scope>
    <source>
        <strain evidence="11 12">JEL517</strain>
    </source>
</reference>
<feature type="domain" description="DUSP" evidence="10">
    <location>
        <begin position="85"/>
        <end position="189"/>
    </location>
</feature>
<feature type="compositionally biased region" description="Polar residues" evidence="8">
    <location>
        <begin position="25"/>
        <end position="52"/>
    </location>
</feature>
<dbReference type="InterPro" id="IPR006615">
    <property type="entry name" value="Pept_C19_DUSP"/>
</dbReference>
<protein>
    <recommendedName>
        <fullName evidence="3">ubiquitinyl hydrolase 1</fullName>
        <ecNumber evidence="3">3.4.19.12</ecNumber>
    </recommendedName>
</protein>
<dbReference type="GO" id="GO:0004843">
    <property type="term" value="F:cysteine-type deubiquitinase activity"/>
    <property type="evidence" value="ECO:0007669"/>
    <property type="project" value="UniProtKB-EC"/>
</dbReference>
<dbReference type="PROSITE" id="PS00973">
    <property type="entry name" value="USP_2"/>
    <property type="match status" value="1"/>
</dbReference>
<dbReference type="Gene3D" id="3.30.2230.10">
    <property type="entry name" value="DUSP-like"/>
    <property type="match status" value="1"/>
</dbReference>
<comment type="catalytic activity">
    <reaction evidence="1">
        <text>Thiol-dependent hydrolysis of ester, thioester, amide, peptide and isopeptide bonds formed by the C-terminal Gly of ubiquitin (a 76-residue protein attached to proteins as an intracellular targeting signal).</text>
        <dbReference type="EC" id="3.4.19.12"/>
    </reaction>
</comment>
<dbReference type="RefSeq" id="XP_031025028.1">
    <property type="nucleotide sequence ID" value="XM_031169013.1"/>
</dbReference>
<feature type="region of interest" description="Disordered" evidence="8">
    <location>
        <begin position="1232"/>
        <end position="1258"/>
    </location>
</feature>
<comment type="similarity">
    <text evidence="2">Belongs to the peptidase C19 family.</text>
</comment>
<dbReference type="GO" id="GO:0006508">
    <property type="term" value="P:proteolysis"/>
    <property type="evidence" value="ECO:0007669"/>
    <property type="project" value="UniProtKB-KW"/>
</dbReference>
<dbReference type="EC" id="3.4.19.12" evidence="3"/>
<evidence type="ECO:0000256" key="5">
    <source>
        <dbReference type="ARBA" id="ARBA00022786"/>
    </source>
</evidence>
<evidence type="ECO:0000256" key="8">
    <source>
        <dbReference type="SAM" id="MobiDB-lite"/>
    </source>
</evidence>
<proteinExistence type="inferred from homology"/>
<evidence type="ECO:0000256" key="1">
    <source>
        <dbReference type="ARBA" id="ARBA00000707"/>
    </source>
</evidence>
<sequence>MPTSPESSSIPIPSSPRTSSKRSSQALSPNPEQPPIKSSSFPRLAGSNSSESSVVAVLPSPSYQSPIQEMTWSASSTSVNGTTDDAPLTREEELDLLAQGMRNPQSLDTDYVLVGTTWNRKWKNHLLQNSEPPGPIDNTTLFTDTTLNQLKPSLFFPLDFLLVPDTQFTRLVAKYDILQPKHKVKRRGIVRNNSPIYEIEMYLQVVQVVYLNPPSDQLQQSPSITLQDISQTITVAELKLKICAAFDLKISYPEQASRLWLMHYGAKNTVLDDSKKLYEVMHQNVQSAFHVGLETRETTLKPWPDVDRDVIMVDSSLNGPIQNRHEKSTYNSSSLLFENTGNDIDSADRTPVKGSIAEKRDRARRIQNGELEFEPKATTKVLGLVEYSPHDSPSTTAQDLGLTVTPTAPPLPSASTTTTPTASRFSSNNYSSFNRSRADFPVGATGLNNLGNTCYMNSALQCLSNVTPLTLYFATGRWERELNRDNPLGKGGEVAEAYADVISHVWQAAEPRSNSFAPRDFKGAIGKASTQFVGYQQQDSQELLGFLLDGLHEDLNRIIKKPYTELPDYNGEPDEEVATSSWKLYLMRNDSIIVDLFQGQYKSRVECTECQQWSIKFDPYMFLSVPIPDRREITLSVIVLPKALRDRSKADMAPVKIQITAPKDANIQTLKRKVSDRMLLSPYNMTVIEIHSSKIWKVFADDERLDTILASDLIYVAEGGDPDWDLYEVPEHERNVGNVVNIPVYLTEVSDPTQYSSSNGSSRGSNYVPRYSSKIFGVPVMVSLPGKIYISPPVTHTPLTEKEMIAYYSKTMGERIYLDVVRSLRRYAVAPLFKRAISRPRLDQVVVVERGDVDDAMVPAIATPASLMSTDEDGQVNGTSERMEYTMDSDETLLSKSTDGILPSNSTSHQPQQPQPTYEYGQTDIDDGWLPISNLFKLHLATSPVKTTTASSSYGYGGTNTDSLLDKYNTFLRNEYNDKDKFPLYPFKPTPPANGKSRETELNGDVEPKKSSDDDDDYKTDAFPIDQTKPYIVEFDPMKLHHAFMTEWLTSKANAFLRKNDKAFEVTLHPDFPKSYNKTIEVSNHGKPIRLEDCLREFMKEEVMGEEDTWYCPKCKKHQRIKKKLDIWSAPEVLVFHLKRFSSGRGYSWRSMGGDKIDCLVDFPKTGLDITDFVIGRESSNRRRPPRRRPAQAEEEKTATATSMEIEPIPSVSEPVVDVPISDWPVVDAEPKLGSGVDHKLTSGEDAASKPSRPNNEDLWFDEEMWDENMAIDNDGNNKEGDERLIYDLCGVSNHFGGMGGGHYTAYAKNSIDGQWYNFDDSSVSKANEDNVVSSAAYLLFYQRRRNGDRTADHLSQLVTRQKTQPPPSEPKTFSAFNSWSSSGGFRLGGATSSLKGSLPFSSIGPSLPPLTTDNNNTAANTPARPSSPVESGADPIDVLPSFNDAVDKGKGAATSYDSGVDQSPTTSSTGADIGDNIEPLLGSGAEDDELPGYEPVEVKDDEDIVKSEYFGGNDASR</sequence>
<evidence type="ECO:0000313" key="11">
    <source>
        <dbReference type="EMBL" id="TPX34231.1"/>
    </source>
</evidence>
<organism evidence="11 12">
    <name type="scientific">Synchytrium microbalum</name>
    <dbReference type="NCBI Taxonomy" id="1806994"/>
    <lineage>
        <taxon>Eukaryota</taxon>
        <taxon>Fungi</taxon>
        <taxon>Fungi incertae sedis</taxon>
        <taxon>Chytridiomycota</taxon>
        <taxon>Chytridiomycota incertae sedis</taxon>
        <taxon>Chytridiomycetes</taxon>
        <taxon>Synchytriales</taxon>
        <taxon>Synchytriaceae</taxon>
        <taxon>Synchytrium</taxon>
    </lineage>
</organism>
<feature type="region of interest" description="Disordered" evidence="8">
    <location>
        <begin position="387"/>
        <end position="430"/>
    </location>
</feature>
<feature type="region of interest" description="Disordered" evidence="8">
    <location>
        <begin position="1174"/>
        <end position="1205"/>
    </location>
</feature>
<feature type="compositionally biased region" description="Basic and acidic residues" evidence="8">
    <location>
        <begin position="996"/>
        <end position="1012"/>
    </location>
</feature>
<dbReference type="Proteomes" id="UP000319731">
    <property type="component" value="Unassembled WGS sequence"/>
</dbReference>
<feature type="region of interest" description="Disordered" evidence="8">
    <location>
        <begin position="1406"/>
        <end position="1518"/>
    </location>
</feature>
<keyword evidence="5" id="KW-0833">Ubl conjugation pathway</keyword>
<evidence type="ECO:0000256" key="3">
    <source>
        <dbReference type="ARBA" id="ARBA00012759"/>
    </source>
</evidence>
<dbReference type="STRING" id="1806994.A0A507C437"/>
<evidence type="ECO:0000256" key="4">
    <source>
        <dbReference type="ARBA" id="ARBA00022670"/>
    </source>
</evidence>
<dbReference type="InterPro" id="IPR001394">
    <property type="entry name" value="Peptidase_C19_UCH"/>
</dbReference>
<evidence type="ECO:0000256" key="6">
    <source>
        <dbReference type="ARBA" id="ARBA00022801"/>
    </source>
</evidence>
<dbReference type="OrthoDB" id="292964at2759"/>
<feature type="compositionally biased region" description="Low complexity" evidence="8">
    <location>
        <begin position="413"/>
        <end position="430"/>
    </location>
</feature>
<keyword evidence="7" id="KW-0788">Thiol protease</keyword>
<dbReference type="PANTHER" id="PTHR21646:SF24">
    <property type="entry name" value="UBIQUITIN CARBOXYL-TERMINAL HYDROLASE"/>
    <property type="match status" value="1"/>
</dbReference>
<dbReference type="PROSITE" id="PS00972">
    <property type="entry name" value="USP_1"/>
    <property type="match status" value="1"/>
</dbReference>